<feature type="region of interest" description="Disordered" evidence="1">
    <location>
        <begin position="351"/>
        <end position="444"/>
    </location>
</feature>
<evidence type="ECO:0000313" key="2">
    <source>
        <dbReference type="EMBL" id="GAP93092.1"/>
    </source>
</evidence>
<feature type="compositionally biased region" description="Low complexity" evidence="1">
    <location>
        <begin position="370"/>
        <end position="379"/>
    </location>
</feature>
<proteinExistence type="predicted"/>
<protein>
    <submittedName>
        <fullName evidence="2">Uncharacterized protein</fullName>
    </submittedName>
</protein>
<accession>A0A1W2TWS3</accession>
<sequence length="444" mass="51210">MRRYHAPRSTAVSPQGRFRDEFVAFFHPAYPSQTPPLLTLPAVERTRADERGVDYDTALTACGIVACNRWGDGVYFAEKIQKYSDDRDPPGYTVWEKVVRPADGILRAYVDYYFVVDNPEYLWPVVLGFHHWRFPHDSLPPKWDVLPVPEDDTEDNDPVASTSPASSNDSENRPGHKCHHSYSKHCFGNTAAARIAPLSNITWYESNQMDRYCQLHGTSNTSNNTTHISRLKHMIESIFGWKSYTGRHELHPYLILSAIEDKIFKFSQENCYQAPKECAIAIRREHLFARFAFNILSTNNFTFLRNNQDYTVSMFNTAKAEQCTRRVAWFIARVEAPIFVGVRHKSKNITKQFKSSHENQHDYEPHSDDSVWASASCSESSDESSTDSLSSPRGRQRSRSPEYYNCRKPREEIQESQSHARRKRSRNDEDPTDTSRPPKRIRAG</sequence>
<dbReference type="OrthoDB" id="2142759at2759"/>
<evidence type="ECO:0000256" key="1">
    <source>
        <dbReference type="SAM" id="MobiDB-lite"/>
    </source>
</evidence>
<organism evidence="2">
    <name type="scientific">Rosellinia necatrix</name>
    <name type="common">White root-rot fungus</name>
    <dbReference type="NCBI Taxonomy" id="77044"/>
    <lineage>
        <taxon>Eukaryota</taxon>
        <taxon>Fungi</taxon>
        <taxon>Dikarya</taxon>
        <taxon>Ascomycota</taxon>
        <taxon>Pezizomycotina</taxon>
        <taxon>Sordariomycetes</taxon>
        <taxon>Xylariomycetidae</taxon>
        <taxon>Xylariales</taxon>
        <taxon>Xylariaceae</taxon>
        <taxon>Rosellinia</taxon>
    </lineage>
</organism>
<dbReference type="Proteomes" id="UP000054516">
    <property type="component" value="Unassembled WGS sequence"/>
</dbReference>
<feature type="compositionally biased region" description="Polar residues" evidence="1">
    <location>
        <begin position="159"/>
        <end position="169"/>
    </location>
</feature>
<feature type="region of interest" description="Disordered" evidence="1">
    <location>
        <begin position="145"/>
        <end position="176"/>
    </location>
</feature>
<gene>
    <name evidence="2" type="ORF">SAMD00023353_10400160</name>
</gene>
<name>A0A1W2TWS3_ROSNE</name>
<dbReference type="OMA" id="WFIARVE"/>
<evidence type="ECO:0000313" key="3">
    <source>
        <dbReference type="Proteomes" id="UP000054516"/>
    </source>
</evidence>
<feature type="compositionally biased region" description="Basic and acidic residues" evidence="1">
    <location>
        <begin position="355"/>
        <end position="369"/>
    </location>
</feature>
<dbReference type="EMBL" id="DF977549">
    <property type="protein sequence ID" value="GAP93092.1"/>
    <property type="molecule type" value="Genomic_DNA"/>
</dbReference>
<dbReference type="AlphaFoldDB" id="A0A1W2TWS3"/>
<reference evidence="2" key="1">
    <citation type="submission" date="2016-03" db="EMBL/GenBank/DDBJ databases">
        <title>Draft genome sequence of Rosellinia necatrix.</title>
        <authorList>
            <person name="Kanematsu S."/>
        </authorList>
    </citation>
    <scope>NUCLEOTIDE SEQUENCE [LARGE SCALE GENOMIC DNA]</scope>
    <source>
        <strain evidence="2">W97</strain>
    </source>
</reference>
<keyword evidence="3" id="KW-1185">Reference proteome</keyword>